<dbReference type="Gramene" id="KZN00022">
    <property type="protein sequence ID" value="KZN00022"/>
    <property type="gene ID" value="DCAR_008776"/>
</dbReference>
<gene>
    <name evidence="1" type="ORF">DCAR_0309913</name>
</gene>
<evidence type="ECO:0000313" key="2">
    <source>
        <dbReference type="Proteomes" id="UP000077755"/>
    </source>
</evidence>
<dbReference type="EMBL" id="CP093345">
    <property type="protein sequence ID" value="WOG90669.1"/>
    <property type="molecule type" value="Genomic_DNA"/>
</dbReference>
<keyword evidence="2" id="KW-1185">Reference proteome</keyword>
<sequence>MHNLDMAASWIQEASMFFHEMKLDEGNKQELGKLLVGIKDSCRNASDYELLMRSDIVEQILDMYRKGDDIGVIVLSELVGKTVVLPKNNARVGLRFLTRIMPNLVKGDDL</sequence>
<dbReference type="AlphaFoldDB" id="A0A165ZGW3"/>
<evidence type="ECO:0000313" key="1">
    <source>
        <dbReference type="EMBL" id="WOG90669.1"/>
    </source>
</evidence>
<reference evidence="1" key="1">
    <citation type="journal article" date="2016" name="Nat. Genet.">
        <title>A high-quality carrot genome assembly provides new insights into carotenoid accumulation and asterid genome evolution.</title>
        <authorList>
            <person name="Iorizzo M."/>
            <person name="Ellison S."/>
            <person name="Senalik D."/>
            <person name="Zeng P."/>
            <person name="Satapoomin P."/>
            <person name="Huang J."/>
            <person name="Bowman M."/>
            <person name="Iovene M."/>
            <person name="Sanseverino W."/>
            <person name="Cavagnaro P."/>
            <person name="Yildiz M."/>
            <person name="Macko-Podgorni A."/>
            <person name="Moranska E."/>
            <person name="Grzebelus E."/>
            <person name="Grzebelus D."/>
            <person name="Ashrafi H."/>
            <person name="Zheng Z."/>
            <person name="Cheng S."/>
            <person name="Spooner D."/>
            <person name="Van Deynze A."/>
            <person name="Simon P."/>
        </authorList>
    </citation>
    <scope>NUCLEOTIDE SEQUENCE</scope>
    <source>
        <tissue evidence="1">Leaf</tissue>
    </source>
</reference>
<reference evidence="1" key="2">
    <citation type="submission" date="2022-03" db="EMBL/GenBank/DDBJ databases">
        <title>Draft title - Genomic analysis of global carrot germplasm unveils the trajectory of domestication and the origin of high carotenoid orange carrot.</title>
        <authorList>
            <person name="Iorizzo M."/>
            <person name="Ellison S."/>
            <person name="Senalik D."/>
            <person name="Macko-Podgorni A."/>
            <person name="Grzebelus D."/>
            <person name="Bostan H."/>
            <person name="Rolling W."/>
            <person name="Curaba J."/>
            <person name="Simon P."/>
        </authorList>
    </citation>
    <scope>NUCLEOTIDE SEQUENCE</scope>
    <source>
        <tissue evidence="1">Leaf</tissue>
    </source>
</reference>
<accession>A0A165ZGW3</accession>
<dbReference type="Proteomes" id="UP000077755">
    <property type="component" value="Chromosome 3"/>
</dbReference>
<name>A0A165ZGW3_DAUCS</name>
<proteinExistence type="predicted"/>
<organism evidence="1 2">
    <name type="scientific">Daucus carota subsp. sativus</name>
    <name type="common">Carrot</name>
    <dbReference type="NCBI Taxonomy" id="79200"/>
    <lineage>
        <taxon>Eukaryota</taxon>
        <taxon>Viridiplantae</taxon>
        <taxon>Streptophyta</taxon>
        <taxon>Embryophyta</taxon>
        <taxon>Tracheophyta</taxon>
        <taxon>Spermatophyta</taxon>
        <taxon>Magnoliopsida</taxon>
        <taxon>eudicotyledons</taxon>
        <taxon>Gunneridae</taxon>
        <taxon>Pentapetalae</taxon>
        <taxon>asterids</taxon>
        <taxon>campanulids</taxon>
        <taxon>Apiales</taxon>
        <taxon>Apiaceae</taxon>
        <taxon>Apioideae</taxon>
        <taxon>Scandiceae</taxon>
        <taxon>Daucinae</taxon>
        <taxon>Daucus</taxon>
        <taxon>Daucus sect. Daucus</taxon>
    </lineage>
</organism>
<protein>
    <submittedName>
        <fullName evidence="1">Uncharacterized protein</fullName>
    </submittedName>
</protein>